<dbReference type="AlphaFoldDB" id="G0WD78"/>
<evidence type="ECO:0000259" key="6">
    <source>
        <dbReference type="Pfam" id="PF00324"/>
    </source>
</evidence>
<feature type="transmembrane region" description="Helical" evidence="5">
    <location>
        <begin position="20"/>
        <end position="39"/>
    </location>
</feature>
<dbReference type="InterPro" id="IPR050524">
    <property type="entry name" value="APC_YAT"/>
</dbReference>
<dbReference type="EMBL" id="HE580272">
    <property type="protein sequence ID" value="CCD25739.1"/>
    <property type="molecule type" value="Genomic_DNA"/>
</dbReference>
<dbReference type="PANTHER" id="PTHR43341">
    <property type="entry name" value="AMINO ACID PERMEASE"/>
    <property type="match status" value="1"/>
</dbReference>
<dbReference type="OrthoDB" id="3900342at2759"/>
<name>G0WD78_NAUDC</name>
<dbReference type="GO" id="GO:0016020">
    <property type="term" value="C:membrane"/>
    <property type="evidence" value="ECO:0007669"/>
    <property type="project" value="UniProtKB-SubCell"/>
</dbReference>
<accession>G0WD78</accession>
<evidence type="ECO:0000256" key="2">
    <source>
        <dbReference type="ARBA" id="ARBA00022692"/>
    </source>
</evidence>
<dbReference type="Proteomes" id="UP000000689">
    <property type="component" value="Chromosome 6"/>
</dbReference>
<keyword evidence="8" id="KW-1185">Reference proteome</keyword>
<evidence type="ECO:0000256" key="3">
    <source>
        <dbReference type="ARBA" id="ARBA00022989"/>
    </source>
</evidence>
<keyword evidence="2 5" id="KW-0812">Transmembrane</keyword>
<dbReference type="InterPro" id="IPR004841">
    <property type="entry name" value="AA-permease/SLC12A_dom"/>
</dbReference>
<protein>
    <recommendedName>
        <fullName evidence="6">Amino acid permease/ SLC12A domain-containing protein</fullName>
    </recommendedName>
</protein>
<sequence length="170" mass="19641">MSYLYKSDARGDLNRSSLALLVEVIYVSIITPYPSRFVICVSHVRFRRAVHVQSKPTGELGFKSQVGVWGSSYAAIMTICILIAQFWVVIAPIGDGKLETKNLFENYLAMPILLALYFGYKIYTKNWTIFIKAKDIDLISHRNIFDEEIIKQEEDEYRGKLRNGPIWRRV</sequence>
<dbReference type="Pfam" id="PF00324">
    <property type="entry name" value="AA_permease"/>
    <property type="match status" value="1"/>
</dbReference>
<evidence type="ECO:0000256" key="5">
    <source>
        <dbReference type="SAM" id="Phobius"/>
    </source>
</evidence>
<organism evidence="7 8">
    <name type="scientific">Naumovozyma dairenensis (strain ATCC 10597 / BCRC 20456 / CBS 421 / NBRC 0211 / NRRL Y-12639)</name>
    <name type="common">Saccharomyces dairenensis</name>
    <dbReference type="NCBI Taxonomy" id="1071378"/>
    <lineage>
        <taxon>Eukaryota</taxon>
        <taxon>Fungi</taxon>
        <taxon>Dikarya</taxon>
        <taxon>Ascomycota</taxon>
        <taxon>Saccharomycotina</taxon>
        <taxon>Saccharomycetes</taxon>
        <taxon>Saccharomycetales</taxon>
        <taxon>Saccharomycetaceae</taxon>
        <taxon>Naumovozyma</taxon>
    </lineage>
</organism>
<dbReference type="eggNOG" id="KOG1286">
    <property type="taxonomic scope" value="Eukaryota"/>
</dbReference>
<evidence type="ECO:0000256" key="4">
    <source>
        <dbReference type="ARBA" id="ARBA00023136"/>
    </source>
</evidence>
<dbReference type="KEGG" id="ndi:NDAI_0F04210"/>
<keyword evidence="3 5" id="KW-1133">Transmembrane helix</keyword>
<gene>
    <name evidence="7" type="primary">NDAI0F04210</name>
    <name evidence="7" type="ordered locus">NDAI_0F04210</name>
</gene>
<dbReference type="HOGENOM" id="CLU_1571071_0_0_1"/>
<evidence type="ECO:0000256" key="1">
    <source>
        <dbReference type="ARBA" id="ARBA00004141"/>
    </source>
</evidence>
<comment type="subcellular location">
    <subcellularLocation>
        <location evidence="1">Membrane</location>
        <topology evidence="1">Multi-pass membrane protein</topology>
    </subcellularLocation>
</comment>
<feature type="domain" description="Amino acid permease/ SLC12A" evidence="6">
    <location>
        <begin position="38"/>
        <end position="129"/>
    </location>
</feature>
<dbReference type="GO" id="GO:0015171">
    <property type="term" value="F:amino acid transmembrane transporter activity"/>
    <property type="evidence" value="ECO:0007669"/>
    <property type="project" value="TreeGrafter"/>
</dbReference>
<dbReference type="RefSeq" id="XP_003670982.1">
    <property type="nucleotide sequence ID" value="XM_003670934.1"/>
</dbReference>
<dbReference type="GeneID" id="11497077"/>
<evidence type="ECO:0000313" key="7">
    <source>
        <dbReference type="EMBL" id="CCD25739.1"/>
    </source>
</evidence>
<dbReference type="PANTHER" id="PTHR43341:SF17">
    <property type="entry name" value="GENERAL AMINO ACID PERMEASE AGP1-RELATED"/>
    <property type="match status" value="1"/>
</dbReference>
<feature type="transmembrane region" description="Helical" evidence="5">
    <location>
        <begin position="73"/>
        <end position="94"/>
    </location>
</feature>
<proteinExistence type="predicted"/>
<evidence type="ECO:0000313" key="8">
    <source>
        <dbReference type="Proteomes" id="UP000000689"/>
    </source>
</evidence>
<reference evidence="7 8" key="1">
    <citation type="journal article" date="2011" name="Proc. Natl. Acad. Sci. U.S.A.">
        <title>Evolutionary erosion of yeast sex chromosomes by mating-type switching accidents.</title>
        <authorList>
            <person name="Gordon J.L."/>
            <person name="Armisen D."/>
            <person name="Proux-Wera E."/>
            <person name="Oheigeartaigh S.S."/>
            <person name="Byrne K.P."/>
            <person name="Wolfe K.H."/>
        </authorList>
    </citation>
    <scope>NUCLEOTIDE SEQUENCE [LARGE SCALE GENOMIC DNA]</scope>
    <source>
        <strain evidence="8">ATCC 10597 / BCRC 20456 / CBS 421 / NBRC 0211 / NRRL Y-12639</strain>
    </source>
</reference>
<keyword evidence="4 5" id="KW-0472">Membrane</keyword>
<feature type="transmembrane region" description="Helical" evidence="5">
    <location>
        <begin position="106"/>
        <end position="123"/>
    </location>
</feature>